<dbReference type="PROSITE" id="PS50086">
    <property type="entry name" value="TBC_RABGAP"/>
    <property type="match status" value="1"/>
</dbReference>
<dbReference type="Gene3D" id="1.10.8.270">
    <property type="entry name" value="putative rabgap domain of human tbc1 domain family member 14 like domains"/>
    <property type="match status" value="1"/>
</dbReference>
<dbReference type="PANTHER" id="PTHR22957:SF268">
    <property type="entry name" value="ANKYRIN REPEAT-CONTAINING PROTEIN"/>
    <property type="match status" value="1"/>
</dbReference>
<evidence type="ECO:0000313" key="3">
    <source>
        <dbReference type="Proteomes" id="UP001515480"/>
    </source>
</evidence>
<sequence length="295" mass="34477">MAGEPSHELAEVLESETHVDMDKLLSLCRYGVPERLRAETWKYLLGVSRPERSEELTLGKRMEQEYLELCKAWQVLPHSDLARNVRNDVRKHRADHSYFRDPRMRQRLENVLRCYVQAQGGQYWPGMVHLLAPLAQVYPTEVEMYFTFQELMKRLALSVSFDGVKQMSVTFMTLLRHILPELYLFLEEEQCAGGSWLTSWMQMLLSKELPLPCVLRLWDTYLSYITLNLSEASSSLQQLHVYVCLAILEACHEEVTELDDTEVLWYLQHLPTFDMDQIITQAFNIKEDVVAQSIL</sequence>
<dbReference type="AlphaFoldDB" id="A0AB34IJ15"/>
<dbReference type="GO" id="GO:0005096">
    <property type="term" value="F:GTPase activator activity"/>
    <property type="evidence" value="ECO:0007669"/>
    <property type="project" value="TreeGrafter"/>
</dbReference>
<dbReference type="Gene3D" id="1.10.10.750">
    <property type="entry name" value="Ypt/Rab-GAP domain of gyp1p, domain 1"/>
    <property type="match status" value="1"/>
</dbReference>
<dbReference type="InterPro" id="IPR000195">
    <property type="entry name" value="Rab-GAP-TBC_dom"/>
</dbReference>
<name>A0AB34IJ15_PRYPA</name>
<reference evidence="2 3" key="1">
    <citation type="journal article" date="2024" name="Science">
        <title>Giant polyketide synthase enzymes in the biosynthesis of giant marine polyether toxins.</title>
        <authorList>
            <person name="Fallon T.R."/>
            <person name="Shende V.V."/>
            <person name="Wierzbicki I.H."/>
            <person name="Pendleton A.L."/>
            <person name="Watervoot N.F."/>
            <person name="Auber R.P."/>
            <person name="Gonzalez D.J."/>
            <person name="Wisecaver J.H."/>
            <person name="Moore B.S."/>
        </authorList>
    </citation>
    <scope>NUCLEOTIDE SEQUENCE [LARGE SCALE GENOMIC DNA]</scope>
    <source>
        <strain evidence="2 3">12B1</strain>
    </source>
</reference>
<dbReference type="InterPro" id="IPR035969">
    <property type="entry name" value="Rab-GAP_TBC_sf"/>
</dbReference>
<accession>A0AB34IJ15</accession>
<protein>
    <recommendedName>
        <fullName evidence="1">Rab-GAP TBC domain-containing protein</fullName>
    </recommendedName>
</protein>
<evidence type="ECO:0000313" key="2">
    <source>
        <dbReference type="EMBL" id="KAL1499461.1"/>
    </source>
</evidence>
<feature type="domain" description="Rab-GAP TBC" evidence="1">
    <location>
        <begin position="31"/>
        <end position="225"/>
    </location>
</feature>
<dbReference type="PANTHER" id="PTHR22957">
    <property type="entry name" value="TBC1 DOMAIN FAMILY MEMBER GTPASE-ACTIVATING PROTEIN"/>
    <property type="match status" value="1"/>
</dbReference>
<dbReference type="Proteomes" id="UP001515480">
    <property type="component" value="Unassembled WGS sequence"/>
</dbReference>
<gene>
    <name evidence="2" type="ORF">AB1Y20_011665</name>
</gene>
<proteinExistence type="predicted"/>
<dbReference type="Gene3D" id="1.10.472.80">
    <property type="entry name" value="Ypt/Rab-GAP domain of gyp1p, domain 3"/>
    <property type="match status" value="1"/>
</dbReference>
<dbReference type="EMBL" id="JBGBPQ010000025">
    <property type="protein sequence ID" value="KAL1499461.1"/>
    <property type="molecule type" value="Genomic_DNA"/>
</dbReference>
<comment type="caution">
    <text evidence="2">The sequence shown here is derived from an EMBL/GenBank/DDBJ whole genome shotgun (WGS) entry which is preliminary data.</text>
</comment>
<organism evidence="2 3">
    <name type="scientific">Prymnesium parvum</name>
    <name type="common">Toxic golden alga</name>
    <dbReference type="NCBI Taxonomy" id="97485"/>
    <lineage>
        <taxon>Eukaryota</taxon>
        <taxon>Haptista</taxon>
        <taxon>Haptophyta</taxon>
        <taxon>Prymnesiophyceae</taxon>
        <taxon>Prymnesiales</taxon>
        <taxon>Prymnesiaceae</taxon>
        <taxon>Prymnesium</taxon>
    </lineage>
</organism>
<dbReference type="SUPFAM" id="SSF47923">
    <property type="entry name" value="Ypt/Rab-GAP domain of gyp1p"/>
    <property type="match status" value="2"/>
</dbReference>
<keyword evidence="3" id="KW-1185">Reference proteome</keyword>
<dbReference type="SMART" id="SM00164">
    <property type="entry name" value="TBC"/>
    <property type="match status" value="1"/>
</dbReference>
<evidence type="ECO:0000259" key="1">
    <source>
        <dbReference type="PROSITE" id="PS50086"/>
    </source>
</evidence>
<dbReference type="Pfam" id="PF00566">
    <property type="entry name" value="RabGAP-TBC"/>
    <property type="match status" value="1"/>
</dbReference>